<dbReference type="InterPro" id="IPR046347">
    <property type="entry name" value="bZIP_sf"/>
</dbReference>
<evidence type="ECO:0000256" key="7">
    <source>
        <dbReference type="ARBA" id="ARBA00023242"/>
    </source>
</evidence>
<dbReference type="Pfam" id="PF07716">
    <property type="entry name" value="bZIP_2"/>
    <property type="match status" value="1"/>
</dbReference>
<sequence length="364" mass="38987">MVVSPEMKSLTSSTSEPTTTTMKFAKILPHPKGQSRTVSGMTASLSPAPLGTTAPQNDVAQTTGSLQDLLSASLVDDMLSCLDPRNASESSALAQTVFDEWMGNDLSYVSPTLSDLTLVNSPPAMSIDPTSGDSTPVANGSPMLVSLPRPEKVEMTGTTSSSGMTTPTLSDFLFSCPEPSSNAMSDYFSLLAQTLQPAATTEVTSTSAVDTVAPSMVQTPKESPQYEETIRKRQSDFLSSLPPEIALKRRRTSSSKRKAKLAETLASSAETKPAADDPVALKRQKNTDAARRSRMRKMLRIDTLESRVVELETENNSLLTKVAVLEAEKAHVKDNEAGLLERIRALESQLNTAHCALAATQSFV</sequence>
<dbReference type="Proteomes" id="UP001150925">
    <property type="component" value="Unassembled WGS sequence"/>
</dbReference>
<dbReference type="GO" id="GO:0003677">
    <property type="term" value="F:DNA binding"/>
    <property type="evidence" value="ECO:0007669"/>
    <property type="project" value="UniProtKB-KW"/>
</dbReference>
<dbReference type="InterPro" id="IPR004827">
    <property type="entry name" value="bZIP"/>
</dbReference>
<keyword evidence="6" id="KW-0804">Transcription</keyword>
<evidence type="ECO:0000256" key="10">
    <source>
        <dbReference type="SAM" id="MobiDB-lite"/>
    </source>
</evidence>
<accession>A0A9W8AYK8</accession>
<dbReference type="Gene3D" id="3.30.160.60">
    <property type="entry name" value="Classic Zinc Finger"/>
    <property type="match status" value="1"/>
</dbReference>
<feature type="region of interest" description="Disordered" evidence="10">
    <location>
        <begin position="124"/>
        <end position="145"/>
    </location>
</feature>
<keyword evidence="2" id="KW-0028">Amino-acid biosynthesis</keyword>
<evidence type="ECO:0000256" key="6">
    <source>
        <dbReference type="ARBA" id="ARBA00023163"/>
    </source>
</evidence>
<evidence type="ECO:0000256" key="9">
    <source>
        <dbReference type="SAM" id="Coils"/>
    </source>
</evidence>
<name>A0A9W8AYK8_9FUNG</name>
<keyword evidence="5" id="KW-0010">Activator</keyword>
<dbReference type="EMBL" id="JANBPY010000208">
    <property type="protein sequence ID" value="KAJ1968264.1"/>
    <property type="molecule type" value="Genomic_DNA"/>
</dbReference>
<feature type="compositionally biased region" description="Low complexity" evidence="10">
    <location>
        <begin position="9"/>
        <end position="20"/>
    </location>
</feature>
<evidence type="ECO:0000313" key="12">
    <source>
        <dbReference type="EMBL" id="KAJ1968264.1"/>
    </source>
</evidence>
<evidence type="ECO:0000256" key="4">
    <source>
        <dbReference type="ARBA" id="ARBA00023125"/>
    </source>
</evidence>
<keyword evidence="9" id="KW-0175">Coiled coil</keyword>
<keyword evidence="7" id="KW-0539">Nucleus</keyword>
<evidence type="ECO:0000313" key="13">
    <source>
        <dbReference type="Proteomes" id="UP001150925"/>
    </source>
</evidence>
<feature type="domain" description="BZIP" evidence="11">
    <location>
        <begin position="276"/>
        <end position="333"/>
    </location>
</feature>
<comment type="caution">
    <text evidence="12">The sequence shown here is derived from an EMBL/GenBank/DDBJ whole genome shotgun (WGS) entry which is preliminary data.</text>
</comment>
<evidence type="ECO:0000256" key="5">
    <source>
        <dbReference type="ARBA" id="ARBA00023159"/>
    </source>
</evidence>
<comment type="subcellular location">
    <subcellularLocation>
        <location evidence="1">Nucleus</location>
    </subcellularLocation>
</comment>
<keyword evidence="3" id="KW-0805">Transcription regulation</keyword>
<dbReference type="GO" id="GO:0005634">
    <property type="term" value="C:nucleus"/>
    <property type="evidence" value="ECO:0007669"/>
    <property type="project" value="UniProtKB-SubCell"/>
</dbReference>
<dbReference type="SUPFAM" id="SSF57959">
    <property type="entry name" value="Leucine zipper domain"/>
    <property type="match status" value="1"/>
</dbReference>
<evidence type="ECO:0000256" key="3">
    <source>
        <dbReference type="ARBA" id="ARBA00023015"/>
    </source>
</evidence>
<dbReference type="AlphaFoldDB" id="A0A9W8AYK8"/>
<feature type="compositionally biased region" description="Polar residues" evidence="10">
    <location>
        <begin position="34"/>
        <end position="45"/>
    </location>
</feature>
<evidence type="ECO:0000256" key="2">
    <source>
        <dbReference type="ARBA" id="ARBA00022605"/>
    </source>
</evidence>
<keyword evidence="13" id="KW-1185">Reference proteome</keyword>
<dbReference type="FunFam" id="3.30.160.60:FF:001491">
    <property type="entry name" value="Cross-pathway control protein A"/>
    <property type="match status" value="1"/>
</dbReference>
<dbReference type="GO" id="GO:0008652">
    <property type="term" value="P:amino acid biosynthetic process"/>
    <property type="evidence" value="ECO:0007669"/>
    <property type="project" value="UniProtKB-KW"/>
</dbReference>
<feature type="region of interest" description="Disordered" evidence="10">
    <location>
        <begin position="1"/>
        <end position="20"/>
    </location>
</feature>
<protein>
    <recommendedName>
        <fullName evidence="11">BZIP domain-containing protein</fullName>
    </recommendedName>
</protein>
<evidence type="ECO:0000256" key="1">
    <source>
        <dbReference type="ARBA" id="ARBA00004123"/>
    </source>
</evidence>
<dbReference type="PROSITE" id="PS00036">
    <property type="entry name" value="BZIP_BASIC"/>
    <property type="match status" value="1"/>
</dbReference>
<feature type="coiled-coil region" evidence="9">
    <location>
        <begin position="294"/>
        <end position="328"/>
    </location>
</feature>
<proteinExistence type="inferred from homology"/>
<evidence type="ECO:0000256" key="8">
    <source>
        <dbReference type="ARBA" id="ARBA00061302"/>
    </source>
</evidence>
<dbReference type="PROSITE" id="PS50217">
    <property type="entry name" value="BZIP"/>
    <property type="match status" value="1"/>
</dbReference>
<feature type="region of interest" description="Disordered" evidence="10">
    <location>
        <begin position="31"/>
        <end position="55"/>
    </location>
</feature>
<dbReference type="CDD" id="cd12193">
    <property type="entry name" value="bZIP_GCN4"/>
    <property type="match status" value="1"/>
</dbReference>
<gene>
    <name evidence="12" type="ORF">IWQ62_001351</name>
</gene>
<reference evidence="12" key="1">
    <citation type="submission" date="2022-07" db="EMBL/GenBank/DDBJ databases">
        <title>Phylogenomic reconstructions and comparative analyses of Kickxellomycotina fungi.</title>
        <authorList>
            <person name="Reynolds N.K."/>
            <person name="Stajich J.E."/>
            <person name="Barry K."/>
            <person name="Grigoriev I.V."/>
            <person name="Crous P."/>
            <person name="Smith M.E."/>
        </authorList>
    </citation>
    <scope>NUCLEOTIDE SEQUENCE</scope>
    <source>
        <strain evidence="12">RSA 1196</strain>
    </source>
</reference>
<dbReference type="GO" id="GO:0003700">
    <property type="term" value="F:DNA-binding transcription factor activity"/>
    <property type="evidence" value="ECO:0007669"/>
    <property type="project" value="InterPro"/>
</dbReference>
<feature type="compositionally biased region" description="Polar residues" evidence="10">
    <location>
        <begin position="128"/>
        <end position="138"/>
    </location>
</feature>
<organism evidence="12 13">
    <name type="scientific">Dispira parvispora</name>
    <dbReference type="NCBI Taxonomy" id="1520584"/>
    <lineage>
        <taxon>Eukaryota</taxon>
        <taxon>Fungi</taxon>
        <taxon>Fungi incertae sedis</taxon>
        <taxon>Zoopagomycota</taxon>
        <taxon>Kickxellomycotina</taxon>
        <taxon>Dimargaritomycetes</taxon>
        <taxon>Dimargaritales</taxon>
        <taxon>Dimargaritaceae</taxon>
        <taxon>Dispira</taxon>
    </lineage>
</organism>
<dbReference type="SMART" id="SM00338">
    <property type="entry name" value="BRLZ"/>
    <property type="match status" value="1"/>
</dbReference>
<comment type="similarity">
    <text evidence="8">Belongs to the bZIP family. GCN4 subfamily.</text>
</comment>
<evidence type="ECO:0000259" key="11">
    <source>
        <dbReference type="PROSITE" id="PS50217"/>
    </source>
</evidence>
<keyword evidence="4" id="KW-0238">DNA-binding</keyword>
<dbReference type="OrthoDB" id="2257100at2759"/>